<keyword evidence="3" id="KW-1185">Reference proteome</keyword>
<dbReference type="EMBL" id="KV878212">
    <property type="protein sequence ID" value="OJJ35133.1"/>
    <property type="molecule type" value="Genomic_DNA"/>
</dbReference>
<dbReference type="OrthoDB" id="3945172at2759"/>
<evidence type="ECO:0000313" key="2">
    <source>
        <dbReference type="EMBL" id="OJJ35133.1"/>
    </source>
</evidence>
<accession>A0A1L9RJQ0</accession>
<name>A0A1L9RJQ0_ASPWE</name>
<evidence type="ECO:0000256" key="1">
    <source>
        <dbReference type="SAM" id="MobiDB-lite"/>
    </source>
</evidence>
<proteinExistence type="predicted"/>
<dbReference type="VEuPathDB" id="FungiDB:ASPWEDRAFT_27806"/>
<protein>
    <submittedName>
        <fullName evidence="2">Uncharacterized protein</fullName>
    </submittedName>
</protein>
<dbReference type="AlphaFoldDB" id="A0A1L9RJQ0"/>
<dbReference type="RefSeq" id="XP_040688809.1">
    <property type="nucleotide sequence ID" value="XM_040833046.1"/>
</dbReference>
<feature type="region of interest" description="Disordered" evidence="1">
    <location>
        <begin position="45"/>
        <end position="140"/>
    </location>
</feature>
<evidence type="ECO:0000313" key="3">
    <source>
        <dbReference type="Proteomes" id="UP000184383"/>
    </source>
</evidence>
<feature type="compositionally biased region" description="Polar residues" evidence="1">
    <location>
        <begin position="45"/>
        <end position="63"/>
    </location>
</feature>
<dbReference type="GeneID" id="63748894"/>
<gene>
    <name evidence="2" type="ORF">ASPWEDRAFT_27806</name>
</gene>
<sequence>MPSNTRLPPQTPKLHSILVPRLPRVSLLPIRSILQPAVYTTPNSVRARFSGSSPSQWKGSNEQGHAVNRAKGGDTTDPTTEASYAGMKNREESEGIADNTKSEAETERGGLKHQRKAKEEHPNAPEPIIGMNDERGQKGK</sequence>
<feature type="compositionally biased region" description="Basic and acidic residues" evidence="1">
    <location>
        <begin position="100"/>
        <end position="110"/>
    </location>
</feature>
<organism evidence="2 3">
    <name type="scientific">Aspergillus wentii DTO 134E9</name>
    <dbReference type="NCBI Taxonomy" id="1073089"/>
    <lineage>
        <taxon>Eukaryota</taxon>
        <taxon>Fungi</taxon>
        <taxon>Dikarya</taxon>
        <taxon>Ascomycota</taxon>
        <taxon>Pezizomycotina</taxon>
        <taxon>Eurotiomycetes</taxon>
        <taxon>Eurotiomycetidae</taxon>
        <taxon>Eurotiales</taxon>
        <taxon>Aspergillaceae</taxon>
        <taxon>Aspergillus</taxon>
        <taxon>Aspergillus subgen. Cremei</taxon>
    </lineage>
</organism>
<dbReference type="Proteomes" id="UP000184383">
    <property type="component" value="Unassembled WGS sequence"/>
</dbReference>
<reference evidence="3" key="1">
    <citation type="journal article" date="2017" name="Genome Biol.">
        <title>Comparative genomics reveals high biological diversity and specific adaptations in the industrially and medically important fungal genus Aspergillus.</title>
        <authorList>
            <person name="de Vries R.P."/>
            <person name="Riley R."/>
            <person name="Wiebenga A."/>
            <person name="Aguilar-Osorio G."/>
            <person name="Amillis S."/>
            <person name="Uchima C.A."/>
            <person name="Anderluh G."/>
            <person name="Asadollahi M."/>
            <person name="Askin M."/>
            <person name="Barry K."/>
            <person name="Battaglia E."/>
            <person name="Bayram O."/>
            <person name="Benocci T."/>
            <person name="Braus-Stromeyer S.A."/>
            <person name="Caldana C."/>
            <person name="Canovas D."/>
            <person name="Cerqueira G.C."/>
            <person name="Chen F."/>
            <person name="Chen W."/>
            <person name="Choi C."/>
            <person name="Clum A."/>
            <person name="Dos Santos R.A."/>
            <person name="Damasio A.R."/>
            <person name="Diallinas G."/>
            <person name="Emri T."/>
            <person name="Fekete E."/>
            <person name="Flipphi M."/>
            <person name="Freyberg S."/>
            <person name="Gallo A."/>
            <person name="Gournas C."/>
            <person name="Habgood R."/>
            <person name="Hainaut M."/>
            <person name="Harispe M.L."/>
            <person name="Henrissat B."/>
            <person name="Hilden K.S."/>
            <person name="Hope R."/>
            <person name="Hossain A."/>
            <person name="Karabika E."/>
            <person name="Karaffa L."/>
            <person name="Karanyi Z."/>
            <person name="Krasevec N."/>
            <person name="Kuo A."/>
            <person name="Kusch H."/>
            <person name="LaButti K."/>
            <person name="Lagendijk E.L."/>
            <person name="Lapidus A."/>
            <person name="Levasseur A."/>
            <person name="Lindquist E."/>
            <person name="Lipzen A."/>
            <person name="Logrieco A.F."/>
            <person name="MacCabe A."/>
            <person name="Maekelae M.R."/>
            <person name="Malavazi I."/>
            <person name="Melin P."/>
            <person name="Meyer V."/>
            <person name="Mielnichuk N."/>
            <person name="Miskei M."/>
            <person name="Molnar A.P."/>
            <person name="Mule G."/>
            <person name="Ngan C.Y."/>
            <person name="Orejas M."/>
            <person name="Orosz E."/>
            <person name="Ouedraogo J.P."/>
            <person name="Overkamp K.M."/>
            <person name="Park H.-S."/>
            <person name="Perrone G."/>
            <person name="Piumi F."/>
            <person name="Punt P.J."/>
            <person name="Ram A.F."/>
            <person name="Ramon A."/>
            <person name="Rauscher S."/>
            <person name="Record E."/>
            <person name="Riano-Pachon D.M."/>
            <person name="Robert V."/>
            <person name="Roehrig J."/>
            <person name="Ruller R."/>
            <person name="Salamov A."/>
            <person name="Salih N.S."/>
            <person name="Samson R.A."/>
            <person name="Sandor E."/>
            <person name="Sanguinetti M."/>
            <person name="Schuetze T."/>
            <person name="Sepcic K."/>
            <person name="Shelest E."/>
            <person name="Sherlock G."/>
            <person name="Sophianopoulou V."/>
            <person name="Squina F.M."/>
            <person name="Sun H."/>
            <person name="Susca A."/>
            <person name="Todd R.B."/>
            <person name="Tsang A."/>
            <person name="Unkles S.E."/>
            <person name="van de Wiele N."/>
            <person name="van Rossen-Uffink D."/>
            <person name="Oliveira J.V."/>
            <person name="Vesth T.C."/>
            <person name="Visser J."/>
            <person name="Yu J.-H."/>
            <person name="Zhou M."/>
            <person name="Andersen M.R."/>
            <person name="Archer D.B."/>
            <person name="Baker S.E."/>
            <person name="Benoit I."/>
            <person name="Brakhage A.A."/>
            <person name="Braus G.H."/>
            <person name="Fischer R."/>
            <person name="Frisvad J.C."/>
            <person name="Goldman G.H."/>
            <person name="Houbraken J."/>
            <person name="Oakley B."/>
            <person name="Pocsi I."/>
            <person name="Scazzocchio C."/>
            <person name="Seiboth B."/>
            <person name="vanKuyk P.A."/>
            <person name="Wortman J."/>
            <person name="Dyer P.S."/>
            <person name="Grigoriev I.V."/>
        </authorList>
    </citation>
    <scope>NUCLEOTIDE SEQUENCE [LARGE SCALE GENOMIC DNA]</scope>
    <source>
        <strain evidence="3">DTO 134E9</strain>
    </source>
</reference>